<accession>A0A6M0CLY4</accession>
<dbReference type="InterPro" id="IPR001608">
    <property type="entry name" value="Ala_racemase_N"/>
</dbReference>
<dbReference type="GO" id="GO:0008721">
    <property type="term" value="F:D-serine ammonia-lyase activity"/>
    <property type="evidence" value="ECO:0007669"/>
    <property type="project" value="TreeGrafter"/>
</dbReference>
<dbReference type="GO" id="GO:0036088">
    <property type="term" value="P:D-serine catabolic process"/>
    <property type="evidence" value="ECO:0007669"/>
    <property type="project" value="TreeGrafter"/>
</dbReference>
<evidence type="ECO:0000256" key="1">
    <source>
        <dbReference type="ARBA" id="ARBA00005323"/>
    </source>
</evidence>
<dbReference type="PANTHER" id="PTHR28004">
    <property type="entry name" value="ZGC:162816-RELATED"/>
    <property type="match status" value="1"/>
</dbReference>
<dbReference type="Gene3D" id="3.20.20.10">
    <property type="entry name" value="Alanine racemase"/>
    <property type="match status" value="1"/>
</dbReference>
<organism evidence="4 5">
    <name type="scientific">Spongiivirga citrea</name>
    <dbReference type="NCBI Taxonomy" id="1481457"/>
    <lineage>
        <taxon>Bacteria</taxon>
        <taxon>Pseudomonadati</taxon>
        <taxon>Bacteroidota</taxon>
        <taxon>Flavobacteriia</taxon>
        <taxon>Flavobacteriales</taxon>
        <taxon>Flavobacteriaceae</taxon>
        <taxon>Spongiivirga</taxon>
    </lineage>
</organism>
<dbReference type="SUPFAM" id="SSF51419">
    <property type="entry name" value="PLP-binding barrel"/>
    <property type="match status" value="1"/>
</dbReference>
<dbReference type="InterPro" id="IPR051466">
    <property type="entry name" value="D-amino_acid_metab_enzyme"/>
</dbReference>
<evidence type="ECO:0000256" key="2">
    <source>
        <dbReference type="ARBA" id="ARBA00023239"/>
    </source>
</evidence>
<dbReference type="PANTHER" id="PTHR28004:SF2">
    <property type="entry name" value="D-SERINE DEHYDRATASE"/>
    <property type="match status" value="1"/>
</dbReference>
<dbReference type="SMART" id="SM01119">
    <property type="entry name" value="D-ser_dehydrat"/>
    <property type="match status" value="1"/>
</dbReference>
<dbReference type="Proteomes" id="UP000474296">
    <property type="component" value="Unassembled WGS sequence"/>
</dbReference>
<comment type="caution">
    <text evidence="4">The sequence shown here is derived from an EMBL/GenBank/DDBJ whole genome shotgun (WGS) entry which is preliminary data.</text>
</comment>
<dbReference type="InterPro" id="IPR042208">
    <property type="entry name" value="D-ser_dehydrat-like_sf"/>
</dbReference>
<dbReference type="RefSeq" id="WP_164033631.1">
    <property type="nucleotide sequence ID" value="NZ_JAABOQ010000008.1"/>
</dbReference>
<dbReference type="EMBL" id="JAABOQ010000008">
    <property type="protein sequence ID" value="NER18948.1"/>
    <property type="molecule type" value="Genomic_DNA"/>
</dbReference>
<comment type="similarity">
    <text evidence="1">Belongs to the DSD1 family.</text>
</comment>
<evidence type="ECO:0000313" key="5">
    <source>
        <dbReference type="Proteomes" id="UP000474296"/>
    </source>
</evidence>
<dbReference type="AlphaFoldDB" id="A0A6M0CLY4"/>
<dbReference type="CDD" id="cd06821">
    <property type="entry name" value="PLPDE_III_D-TA"/>
    <property type="match status" value="1"/>
</dbReference>
<evidence type="ECO:0000259" key="3">
    <source>
        <dbReference type="SMART" id="SM01119"/>
    </source>
</evidence>
<name>A0A6M0CLY4_9FLAO</name>
<sequence>MKPDWYLVNDTDDLVSPSLLVYPERIQSNIALMIAMAGGVDSLRPHIKTHKIAEIIQLQQEAGVYKFKCATIAEAELLGMCKAKDVLLAMQPVGAQMARFIQLIKKYPGTQFSTLVDNELTFQKLSSLARKERFILHLYIDINNGMNRTGIAIGNEAKRLFLAMQDDENIQVKGLHVYDGHIRDIAIEARTKRCNQGFEAVDSFRNNLKSAGISNCDIVLGGSPTFSIHCKREDVETSPGTTLLWDAGYAKYKDLSFLPAAVLFTRVISMPTAQNVCFDLGHKSVASEMPFPRVEFLTEVNGKQLSQSEEHLIVEHKENSIQIGDVAYALPIHICPTVAKYPSVKVVEKNKIIGSWKVAARDHKINI</sequence>
<dbReference type="Pfam" id="PF01168">
    <property type="entry name" value="Ala_racemase_N"/>
    <property type="match status" value="1"/>
</dbReference>
<gene>
    <name evidence="4" type="ORF">GWK10_17165</name>
</gene>
<dbReference type="Gene3D" id="2.40.37.20">
    <property type="entry name" value="D-serine dehydratase-like domain"/>
    <property type="match status" value="1"/>
</dbReference>
<feature type="domain" description="D-serine dehydratase-like" evidence="3">
    <location>
        <begin position="260"/>
        <end position="348"/>
    </location>
</feature>
<protein>
    <submittedName>
        <fullName evidence="4">D-TA family PLP-dependent enzyme</fullName>
    </submittedName>
</protein>
<keyword evidence="2" id="KW-0456">Lyase</keyword>
<dbReference type="InterPro" id="IPR026956">
    <property type="entry name" value="D-ser_dehydrat-like_dom"/>
</dbReference>
<dbReference type="InterPro" id="IPR029066">
    <property type="entry name" value="PLP-binding_barrel"/>
</dbReference>
<keyword evidence="5" id="KW-1185">Reference proteome</keyword>
<evidence type="ECO:0000313" key="4">
    <source>
        <dbReference type="EMBL" id="NER18948.1"/>
    </source>
</evidence>
<dbReference type="Pfam" id="PF14031">
    <property type="entry name" value="D-ser_dehydrat"/>
    <property type="match status" value="1"/>
</dbReference>
<reference evidence="4 5" key="1">
    <citation type="submission" date="2020-01" db="EMBL/GenBank/DDBJ databases">
        <title>Spongiivirga citrea KCTC 32990T.</title>
        <authorList>
            <person name="Wang G."/>
        </authorList>
    </citation>
    <scope>NUCLEOTIDE SEQUENCE [LARGE SCALE GENOMIC DNA]</scope>
    <source>
        <strain evidence="4 5">KCTC 32990</strain>
    </source>
</reference>
<proteinExistence type="inferred from homology"/>